<keyword evidence="10" id="KW-1185">Reference proteome</keyword>
<dbReference type="Gene3D" id="3.40.50.1820">
    <property type="entry name" value="alpha/beta hydrolase"/>
    <property type="match status" value="1"/>
</dbReference>
<dbReference type="GeneID" id="54560065"/>
<accession>A0A6A6CJX8</accession>
<keyword evidence="2" id="KW-0719">Serine esterase</keyword>
<gene>
    <name evidence="9" type="ORF">M409DRAFT_23444</name>
</gene>
<keyword evidence="3" id="KW-0479">Metal-binding</keyword>
<sequence>MRPGAPIMLLALATGTSAATCTADAFWKAPPTAFGSEVLDIHAEEVKGWNEYATSAPTFPALPVEQKPIDFCNVTVFYTHPGLNDTIRVSVWLPLQEADWNGRFLGQGGGGWAAGGHGALASGVALGYAAADTNAGHSYFGDPPDTILSSKSWSLTSPGNVNIHALQNFAYRALDDMSWIAKHVTKTYYSKDISYSYWNGCSTGGRQGLTLAQRYHWQYQGIISAAPAVNWVTFLVTEYYAHVKMKELKYYPPVCEIQAITKAAIEACDELDGVKDGVISAFRLCGFDAKSVVGQKYECKEGDTRKITKEAAEIANIGWTGPLKKDGTPVWYGLAHEAPLVGQPNFQGLVKTKCDPKEQNCKSDPFMISADWIKQFLLKDPDYDLSNIDEELFHHLLRTSRQQYHSIMDSADPDLTHFKQAGGKVILWHGLADELIFPNGSLNYYERVKEVTPEIDDYFRYFEVPGVTHCLGGDGAFPLTALNSLVDWVENGKAPDHLDGQTIPMFSSKPDAEPAYRPICAYPKVAAYKGGDVTKASSFECADGFGKVTGRHDEL</sequence>
<keyword evidence="4 8" id="KW-0732">Signal</keyword>
<feature type="signal peptide" evidence="8">
    <location>
        <begin position="1"/>
        <end position="18"/>
    </location>
</feature>
<dbReference type="PANTHER" id="PTHR33938">
    <property type="entry name" value="FERULOYL ESTERASE B-RELATED"/>
    <property type="match status" value="1"/>
</dbReference>
<evidence type="ECO:0000256" key="1">
    <source>
        <dbReference type="ARBA" id="ARBA00006249"/>
    </source>
</evidence>
<evidence type="ECO:0000313" key="10">
    <source>
        <dbReference type="Proteomes" id="UP000799537"/>
    </source>
</evidence>
<dbReference type="RefSeq" id="XP_033667141.1">
    <property type="nucleotide sequence ID" value="XM_033806793.1"/>
</dbReference>
<dbReference type="SUPFAM" id="SSF53474">
    <property type="entry name" value="alpha/beta-Hydrolases"/>
    <property type="match status" value="1"/>
</dbReference>
<comment type="similarity">
    <text evidence="1 8">Belongs to the tannase family.</text>
</comment>
<dbReference type="GO" id="GO:0030600">
    <property type="term" value="F:feruloyl esterase activity"/>
    <property type="evidence" value="ECO:0007669"/>
    <property type="project" value="UniProtKB-ARBA"/>
</dbReference>
<evidence type="ECO:0000256" key="5">
    <source>
        <dbReference type="ARBA" id="ARBA00022801"/>
    </source>
</evidence>
<organism evidence="9 10">
    <name type="scientific">Zasmidium cellare ATCC 36951</name>
    <dbReference type="NCBI Taxonomy" id="1080233"/>
    <lineage>
        <taxon>Eukaryota</taxon>
        <taxon>Fungi</taxon>
        <taxon>Dikarya</taxon>
        <taxon>Ascomycota</taxon>
        <taxon>Pezizomycotina</taxon>
        <taxon>Dothideomycetes</taxon>
        <taxon>Dothideomycetidae</taxon>
        <taxon>Mycosphaerellales</taxon>
        <taxon>Mycosphaerellaceae</taxon>
        <taxon>Zasmidium</taxon>
    </lineage>
</organism>
<protein>
    <recommendedName>
        <fullName evidence="8">Carboxylic ester hydrolase</fullName>
        <ecNumber evidence="8">3.1.1.-</ecNumber>
    </recommendedName>
</protein>
<dbReference type="InterPro" id="IPR029058">
    <property type="entry name" value="AB_hydrolase_fold"/>
</dbReference>
<dbReference type="GO" id="GO:0046872">
    <property type="term" value="F:metal ion binding"/>
    <property type="evidence" value="ECO:0007669"/>
    <property type="project" value="UniProtKB-KW"/>
</dbReference>
<evidence type="ECO:0000256" key="7">
    <source>
        <dbReference type="ARBA" id="ARBA00023157"/>
    </source>
</evidence>
<feature type="chain" id="PRO_5025711791" description="Carboxylic ester hydrolase" evidence="8">
    <location>
        <begin position="19"/>
        <end position="555"/>
    </location>
</feature>
<proteinExistence type="inferred from homology"/>
<dbReference type="Proteomes" id="UP000799537">
    <property type="component" value="Unassembled WGS sequence"/>
</dbReference>
<dbReference type="Pfam" id="PF07519">
    <property type="entry name" value="Tannase"/>
    <property type="match status" value="1"/>
</dbReference>
<evidence type="ECO:0000256" key="4">
    <source>
        <dbReference type="ARBA" id="ARBA00022729"/>
    </source>
</evidence>
<dbReference type="EC" id="3.1.1.-" evidence="8"/>
<reference evidence="9" key="1">
    <citation type="journal article" date="2020" name="Stud. Mycol.">
        <title>101 Dothideomycetes genomes: a test case for predicting lifestyles and emergence of pathogens.</title>
        <authorList>
            <person name="Haridas S."/>
            <person name="Albert R."/>
            <person name="Binder M."/>
            <person name="Bloem J."/>
            <person name="Labutti K."/>
            <person name="Salamov A."/>
            <person name="Andreopoulos B."/>
            <person name="Baker S."/>
            <person name="Barry K."/>
            <person name="Bills G."/>
            <person name="Bluhm B."/>
            <person name="Cannon C."/>
            <person name="Castanera R."/>
            <person name="Culley D."/>
            <person name="Daum C."/>
            <person name="Ezra D."/>
            <person name="Gonzalez J."/>
            <person name="Henrissat B."/>
            <person name="Kuo A."/>
            <person name="Liang C."/>
            <person name="Lipzen A."/>
            <person name="Lutzoni F."/>
            <person name="Magnuson J."/>
            <person name="Mondo S."/>
            <person name="Nolan M."/>
            <person name="Ohm R."/>
            <person name="Pangilinan J."/>
            <person name="Park H.-J."/>
            <person name="Ramirez L."/>
            <person name="Alfaro M."/>
            <person name="Sun H."/>
            <person name="Tritt A."/>
            <person name="Yoshinaga Y."/>
            <person name="Zwiers L.-H."/>
            <person name="Turgeon B."/>
            <person name="Goodwin S."/>
            <person name="Spatafora J."/>
            <person name="Crous P."/>
            <person name="Grigoriev I."/>
        </authorList>
    </citation>
    <scope>NUCLEOTIDE SEQUENCE</scope>
    <source>
        <strain evidence="9">ATCC 36951</strain>
    </source>
</reference>
<evidence type="ECO:0000313" key="9">
    <source>
        <dbReference type="EMBL" id="KAF2166252.1"/>
    </source>
</evidence>
<keyword evidence="5 8" id="KW-0378">Hydrolase</keyword>
<dbReference type="InterPro" id="IPR011118">
    <property type="entry name" value="Tannase/feruloyl_esterase"/>
</dbReference>
<name>A0A6A6CJX8_ZASCE</name>
<evidence type="ECO:0000256" key="6">
    <source>
        <dbReference type="ARBA" id="ARBA00022837"/>
    </source>
</evidence>
<dbReference type="EMBL" id="ML993597">
    <property type="protein sequence ID" value="KAF2166252.1"/>
    <property type="molecule type" value="Genomic_DNA"/>
</dbReference>
<keyword evidence="6" id="KW-0106">Calcium</keyword>
<keyword evidence="7" id="KW-1015">Disulfide bond</keyword>
<evidence type="ECO:0000256" key="3">
    <source>
        <dbReference type="ARBA" id="ARBA00022723"/>
    </source>
</evidence>
<dbReference type="PANTHER" id="PTHR33938:SF8">
    <property type="entry name" value="CARBOXYLIC ESTER HYDROLASE"/>
    <property type="match status" value="1"/>
</dbReference>
<dbReference type="AlphaFoldDB" id="A0A6A6CJX8"/>
<evidence type="ECO:0000256" key="2">
    <source>
        <dbReference type="ARBA" id="ARBA00022487"/>
    </source>
</evidence>
<dbReference type="OrthoDB" id="3039123at2759"/>
<evidence type="ECO:0000256" key="8">
    <source>
        <dbReference type="RuleBase" id="RU361238"/>
    </source>
</evidence>